<name>A0A8H7NUQ6_9APHY</name>
<dbReference type="GO" id="GO:0005737">
    <property type="term" value="C:cytoplasm"/>
    <property type="evidence" value="ECO:0007669"/>
    <property type="project" value="TreeGrafter"/>
</dbReference>
<dbReference type="PANTHER" id="PTHR12835:SF5">
    <property type="entry name" value="BIOTIN--PROTEIN LIGASE"/>
    <property type="match status" value="1"/>
</dbReference>
<comment type="similarity">
    <text evidence="1">Belongs to the biotin--protein ligase family.</text>
</comment>
<dbReference type="CDD" id="cd16442">
    <property type="entry name" value="BPL"/>
    <property type="match status" value="1"/>
</dbReference>
<sequence length="649" mass="70370">MNVLVYSGPEVLPLSLTQSITSLRSLLVPNYAVQSITSQSLLSHPWSDNCALLVFPSCRNALSNPNISDRVGSYITNGGAILSIGARVRCRTPHAKSSRTLEGAMSNINLTGERPIRLSSKSSDCTVDVFLGNDDAPSRLAAVRTNDGEPATPIVRFGSSNLISVKGDEGLEVVARYADVEDAGIAAAGCRIGKGRAVFWDSLIDYTLTAEPATSLLSKSFSPISPDEIAAAEEQRKAFLRLTLKRLGLVPPEQKSAAASPLPQILTSAPSKAWIVERILHALEINALEQSYTSQDSNDTFEFHAASEEWKVLQDARELASAKTNPTSWQQKTVVVCRDGVIPPSAQTPLFDIRKFYDELDAARRSSKSSAPADGWGIGEALLYGEVVTSTQTLLDKNTRLLSTIPAPLLSLASHQLAGRGRGGNIWLSPAGCLQFSLLLRVSLAQLPAPRLVFVQYLFGLAVVQACRQDGVLGSEGHQIRLKWPNDIYAVRADGEKRKVGGILVNTSFSSGQVEIVIGCGLNVYNPPPIQSLLQLVPANSDLQLSLERTAAIIMSTFETMWETFLVHKGSFAPFMDLYYDRWLHSDQLVELTTTTPHQKVRIIGITGDHGLLRTMPESDGWSNAGSYIDLQPDGNSFDLMAGLIKTKT</sequence>
<organism evidence="4 5">
    <name type="scientific">Rhodonia placenta</name>
    <dbReference type="NCBI Taxonomy" id="104341"/>
    <lineage>
        <taxon>Eukaryota</taxon>
        <taxon>Fungi</taxon>
        <taxon>Dikarya</taxon>
        <taxon>Basidiomycota</taxon>
        <taxon>Agaricomycotina</taxon>
        <taxon>Agaricomycetes</taxon>
        <taxon>Polyporales</taxon>
        <taxon>Adustoporiaceae</taxon>
        <taxon>Rhodonia</taxon>
    </lineage>
</organism>
<dbReference type="SUPFAM" id="SSF55681">
    <property type="entry name" value="Class II aaRS and biotin synthetases"/>
    <property type="match status" value="1"/>
</dbReference>
<reference evidence="4" key="2">
    <citation type="journal article" name="Front. Microbiol.">
        <title>Degradative Capacity of Two Strains of Rhodonia placenta: From Phenotype to Genotype.</title>
        <authorList>
            <person name="Kolle M."/>
            <person name="Horta M.A.C."/>
            <person name="Nowrousian M."/>
            <person name="Ohm R.A."/>
            <person name="Benz J.P."/>
            <person name="Pilgard A."/>
        </authorList>
    </citation>
    <scope>NUCLEOTIDE SEQUENCE</scope>
    <source>
        <strain evidence="4">FPRL280</strain>
    </source>
</reference>
<gene>
    <name evidence="4" type="ORF">IEO21_09211</name>
</gene>
<dbReference type="Proteomes" id="UP000639403">
    <property type="component" value="Unassembled WGS sequence"/>
</dbReference>
<keyword evidence="2" id="KW-0436">Ligase</keyword>
<evidence type="ECO:0000256" key="2">
    <source>
        <dbReference type="ARBA" id="ARBA00022598"/>
    </source>
</evidence>
<evidence type="ECO:0000259" key="3">
    <source>
        <dbReference type="PROSITE" id="PS51733"/>
    </source>
</evidence>
<dbReference type="EMBL" id="JADOXO010000408">
    <property type="protein sequence ID" value="KAF9805039.1"/>
    <property type="molecule type" value="Genomic_DNA"/>
</dbReference>
<dbReference type="InterPro" id="IPR004143">
    <property type="entry name" value="BPL_LPL_catalytic"/>
</dbReference>
<dbReference type="InterPro" id="IPR004408">
    <property type="entry name" value="Biotin_CoA_COase_ligase"/>
</dbReference>
<evidence type="ECO:0000313" key="4">
    <source>
        <dbReference type="EMBL" id="KAF9805039.1"/>
    </source>
</evidence>
<feature type="domain" description="BPL/LPL catalytic" evidence="3">
    <location>
        <begin position="367"/>
        <end position="566"/>
    </location>
</feature>
<dbReference type="InterPro" id="IPR045864">
    <property type="entry name" value="aa-tRNA-synth_II/BPL/LPL"/>
</dbReference>
<dbReference type="InterPro" id="IPR019197">
    <property type="entry name" value="Biotin-prot_ligase_N"/>
</dbReference>
<protein>
    <recommendedName>
        <fullName evidence="3">BPL/LPL catalytic domain-containing protein</fullName>
    </recommendedName>
</protein>
<dbReference type="AlphaFoldDB" id="A0A8H7NUQ6"/>
<dbReference type="GO" id="GO:0004077">
    <property type="term" value="F:biotin--[biotin carboxyl-carrier protein] ligase activity"/>
    <property type="evidence" value="ECO:0007669"/>
    <property type="project" value="InterPro"/>
</dbReference>
<evidence type="ECO:0000256" key="1">
    <source>
        <dbReference type="ARBA" id="ARBA00009934"/>
    </source>
</evidence>
<dbReference type="PROSITE" id="PS51733">
    <property type="entry name" value="BPL_LPL_CATALYTIC"/>
    <property type="match status" value="1"/>
</dbReference>
<accession>A0A8H7NUQ6</accession>
<dbReference type="Pfam" id="PF09825">
    <property type="entry name" value="BPL_N"/>
    <property type="match status" value="1"/>
</dbReference>
<dbReference type="Pfam" id="PF03099">
    <property type="entry name" value="BPL_LplA_LipB"/>
    <property type="match status" value="1"/>
</dbReference>
<dbReference type="Gene3D" id="3.30.930.10">
    <property type="entry name" value="Bira Bifunctional Protein, Domain 2"/>
    <property type="match status" value="1"/>
</dbReference>
<proteinExistence type="inferred from homology"/>
<evidence type="ECO:0000313" key="5">
    <source>
        <dbReference type="Proteomes" id="UP000639403"/>
    </source>
</evidence>
<comment type="caution">
    <text evidence="4">The sequence shown here is derived from an EMBL/GenBank/DDBJ whole genome shotgun (WGS) entry which is preliminary data.</text>
</comment>
<reference evidence="4" key="1">
    <citation type="submission" date="2020-11" db="EMBL/GenBank/DDBJ databases">
        <authorList>
            <person name="Koelle M."/>
            <person name="Horta M.A.C."/>
            <person name="Nowrousian M."/>
            <person name="Ohm R.A."/>
            <person name="Benz P."/>
            <person name="Pilgard A."/>
        </authorList>
    </citation>
    <scope>NUCLEOTIDE SEQUENCE</scope>
    <source>
        <strain evidence="4">FPRL280</strain>
    </source>
</reference>
<dbReference type="PANTHER" id="PTHR12835">
    <property type="entry name" value="BIOTIN PROTEIN LIGASE"/>
    <property type="match status" value="1"/>
</dbReference>
<dbReference type="NCBIfam" id="TIGR00121">
    <property type="entry name" value="birA_ligase"/>
    <property type="match status" value="1"/>
</dbReference>